<name>A0ABR2FWQ4_9ROSI</name>
<evidence type="ECO:0000313" key="2">
    <source>
        <dbReference type="Proteomes" id="UP001472677"/>
    </source>
</evidence>
<reference evidence="1 2" key="1">
    <citation type="journal article" date="2024" name="G3 (Bethesda)">
        <title>Genome assembly of Hibiscus sabdariffa L. provides insights into metabolisms of medicinal natural products.</title>
        <authorList>
            <person name="Kim T."/>
        </authorList>
    </citation>
    <scope>NUCLEOTIDE SEQUENCE [LARGE SCALE GENOMIC DNA]</scope>
    <source>
        <strain evidence="1">TK-2024</strain>
        <tissue evidence="1">Old leaves</tissue>
    </source>
</reference>
<protein>
    <submittedName>
        <fullName evidence="1">Uncharacterized protein</fullName>
    </submittedName>
</protein>
<dbReference type="Proteomes" id="UP001472677">
    <property type="component" value="Unassembled WGS sequence"/>
</dbReference>
<sequence>MSNSDTTDVEADDDGYKTLTSSRHRIQPFTKYPPALNNTIILDDDTTKHRQHALDVGGKILLQRSQTICFFLLLFYTSTKTRE</sequence>
<comment type="caution">
    <text evidence="1">The sequence shown here is derived from an EMBL/GenBank/DDBJ whole genome shotgun (WGS) entry which is preliminary data.</text>
</comment>
<keyword evidence="2" id="KW-1185">Reference proteome</keyword>
<evidence type="ECO:0000313" key="1">
    <source>
        <dbReference type="EMBL" id="KAK8588695.1"/>
    </source>
</evidence>
<proteinExistence type="predicted"/>
<dbReference type="EMBL" id="JBBPBM010000004">
    <property type="protein sequence ID" value="KAK8588695.1"/>
    <property type="molecule type" value="Genomic_DNA"/>
</dbReference>
<accession>A0ABR2FWQ4</accession>
<organism evidence="1 2">
    <name type="scientific">Hibiscus sabdariffa</name>
    <name type="common">roselle</name>
    <dbReference type="NCBI Taxonomy" id="183260"/>
    <lineage>
        <taxon>Eukaryota</taxon>
        <taxon>Viridiplantae</taxon>
        <taxon>Streptophyta</taxon>
        <taxon>Embryophyta</taxon>
        <taxon>Tracheophyta</taxon>
        <taxon>Spermatophyta</taxon>
        <taxon>Magnoliopsida</taxon>
        <taxon>eudicotyledons</taxon>
        <taxon>Gunneridae</taxon>
        <taxon>Pentapetalae</taxon>
        <taxon>rosids</taxon>
        <taxon>malvids</taxon>
        <taxon>Malvales</taxon>
        <taxon>Malvaceae</taxon>
        <taxon>Malvoideae</taxon>
        <taxon>Hibiscus</taxon>
    </lineage>
</organism>
<gene>
    <name evidence="1" type="ORF">V6N12_023119</name>
</gene>